<organism evidence="1 2">
    <name type="scientific">Mixta theicola</name>
    <dbReference type="NCBI Taxonomy" id="1458355"/>
    <lineage>
        <taxon>Bacteria</taxon>
        <taxon>Pseudomonadati</taxon>
        <taxon>Pseudomonadota</taxon>
        <taxon>Gammaproteobacteria</taxon>
        <taxon>Enterobacterales</taxon>
        <taxon>Erwiniaceae</taxon>
        <taxon>Mixta</taxon>
    </lineage>
</organism>
<dbReference type="AlphaFoldDB" id="A0A2K1QCM2"/>
<dbReference type="OrthoDB" id="8584734at2"/>
<dbReference type="EMBL" id="NWUO01000003">
    <property type="protein sequence ID" value="PNS12783.1"/>
    <property type="molecule type" value="Genomic_DNA"/>
</dbReference>
<keyword evidence="2" id="KW-1185">Reference proteome</keyword>
<dbReference type="Gene3D" id="2.60.40.10">
    <property type="entry name" value="Immunoglobulins"/>
    <property type="match status" value="1"/>
</dbReference>
<dbReference type="InterPro" id="IPR013783">
    <property type="entry name" value="Ig-like_fold"/>
</dbReference>
<evidence type="ECO:0000313" key="1">
    <source>
        <dbReference type="EMBL" id="PNS12783.1"/>
    </source>
</evidence>
<protein>
    <submittedName>
        <fullName evidence="1">Fimbrial protein</fullName>
    </submittedName>
</protein>
<dbReference type="Proteomes" id="UP000236345">
    <property type="component" value="Unassembled WGS sequence"/>
</dbReference>
<proteinExistence type="predicted"/>
<reference evidence="2" key="1">
    <citation type="submission" date="2017-09" db="EMBL/GenBank/DDBJ databases">
        <authorList>
            <person name="Palmer M."/>
            <person name="Steenkamp E.T."/>
            <person name="Coetzee M.P."/>
            <person name="Avontuur J.R."/>
            <person name="Van Zyl E."/>
            <person name="Chan W.-Y."/>
            <person name="Blom J."/>
            <person name="Venter S.N."/>
        </authorList>
    </citation>
    <scope>NUCLEOTIDE SEQUENCE [LARGE SCALE GENOMIC DNA]</scope>
    <source>
        <strain evidence="2">QC88-366</strain>
    </source>
</reference>
<evidence type="ECO:0000313" key="2">
    <source>
        <dbReference type="Proteomes" id="UP000236345"/>
    </source>
</evidence>
<gene>
    <name evidence="1" type="ORF">COO59_05270</name>
</gene>
<comment type="caution">
    <text evidence="1">The sequence shown here is derived from an EMBL/GenBank/DDBJ whole genome shotgun (WGS) entry which is preliminary data.</text>
</comment>
<name>A0A2K1QCM2_9GAMM</name>
<accession>A0A2K1QCM2</accession>
<sequence length="217" mass="24559">MLTIKPAWSLYLNSLVFDIEPEKQFISIPVFNDTSRTNLYSVSAYRIDKPGNGNENRIQVDEMEVIWSPLSLTNTPGGVDSFKVFYRGPKDNNERYYRIVFKESAMMLIPFRKNEKATEIVPIVTMSAILVVRPGETHIRYSLDADKGSLKNTGNTFFRVIIQQGCNGDDESSTQFHMLPGETYQSESVRAENKIFIVALGKYFAVENGCTKASTTK</sequence>